<evidence type="ECO:0000313" key="14">
    <source>
        <dbReference type="EMBL" id="KAK7869813.1"/>
    </source>
</evidence>
<feature type="transmembrane region" description="Helical" evidence="11">
    <location>
        <begin position="268"/>
        <end position="289"/>
    </location>
</feature>
<feature type="transmembrane region" description="Helical" evidence="11">
    <location>
        <begin position="234"/>
        <end position="256"/>
    </location>
</feature>
<feature type="region of interest" description="Disordered" evidence="10">
    <location>
        <begin position="56"/>
        <end position="83"/>
    </location>
</feature>
<feature type="transmembrane region" description="Helical" evidence="11">
    <location>
        <begin position="435"/>
        <end position="459"/>
    </location>
</feature>
<accession>A0AAN9VT79</accession>
<dbReference type="GO" id="GO:0007166">
    <property type="term" value="P:cell surface receptor signaling pathway"/>
    <property type="evidence" value="ECO:0007669"/>
    <property type="project" value="InterPro"/>
</dbReference>
<keyword evidence="6" id="KW-0297">G-protein coupled receptor</keyword>
<evidence type="ECO:0000256" key="4">
    <source>
        <dbReference type="ARBA" id="ARBA00022729"/>
    </source>
</evidence>
<dbReference type="GO" id="GO:0004930">
    <property type="term" value="F:G protein-coupled receptor activity"/>
    <property type="evidence" value="ECO:0007669"/>
    <property type="project" value="UniProtKB-KW"/>
</dbReference>
<dbReference type="AlphaFoldDB" id="A0AAN9VT79"/>
<evidence type="ECO:0000256" key="9">
    <source>
        <dbReference type="ARBA" id="ARBA00023224"/>
    </source>
</evidence>
<dbReference type="PANTHER" id="PTHR46953">
    <property type="entry name" value="G-PROTEIN COUPLED RECEPTOR MTH-LIKE 1-RELATED"/>
    <property type="match status" value="1"/>
</dbReference>
<feature type="domain" description="G-protein coupled receptors family 2 profile 2" evidence="13">
    <location>
        <begin position="232"/>
        <end position="528"/>
    </location>
</feature>
<organism evidence="14 15">
    <name type="scientific">Gryllus longicercus</name>
    <dbReference type="NCBI Taxonomy" id="2509291"/>
    <lineage>
        <taxon>Eukaryota</taxon>
        <taxon>Metazoa</taxon>
        <taxon>Ecdysozoa</taxon>
        <taxon>Arthropoda</taxon>
        <taxon>Hexapoda</taxon>
        <taxon>Insecta</taxon>
        <taxon>Pterygota</taxon>
        <taxon>Neoptera</taxon>
        <taxon>Polyneoptera</taxon>
        <taxon>Orthoptera</taxon>
        <taxon>Ensifera</taxon>
        <taxon>Gryllidea</taxon>
        <taxon>Grylloidea</taxon>
        <taxon>Gryllidae</taxon>
        <taxon>Gryllinae</taxon>
        <taxon>Gryllus</taxon>
    </lineage>
</organism>
<dbReference type="InterPro" id="IPR023311">
    <property type="entry name" value="Methusela_ecto_dom_2"/>
</dbReference>
<keyword evidence="9" id="KW-0807">Transducer</keyword>
<keyword evidence="3 11" id="KW-0812">Transmembrane</keyword>
<feature type="chain" id="PRO_5042946756" description="G-protein coupled receptors family 2 profile 2 domain-containing protein" evidence="12">
    <location>
        <begin position="24"/>
        <end position="584"/>
    </location>
</feature>
<feature type="transmembrane region" description="Helical" evidence="11">
    <location>
        <begin position="505"/>
        <end position="526"/>
    </location>
</feature>
<dbReference type="Gene3D" id="2.170.180.11">
    <property type="entry name" value="Methuselah ectodomain, domain 2"/>
    <property type="match status" value="1"/>
</dbReference>
<dbReference type="InterPro" id="IPR036272">
    <property type="entry name" value="Methuselah_N_sf"/>
</dbReference>
<evidence type="ECO:0000256" key="3">
    <source>
        <dbReference type="ARBA" id="ARBA00022692"/>
    </source>
</evidence>
<dbReference type="PROSITE" id="PS50261">
    <property type="entry name" value="G_PROTEIN_RECEP_F2_4"/>
    <property type="match status" value="1"/>
</dbReference>
<protein>
    <recommendedName>
        <fullName evidence="13">G-protein coupled receptors family 2 profile 2 domain-containing protein</fullName>
    </recommendedName>
</protein>
<name>A0AAN9VT79_9ORTH</name>
<dbReference type="CDD" id="cd15039">
    <property type="entry name" value="7tmB3_Methuselah-like"/>
    <property type="match status" value="1"/>
</dbReference>
<dbReference type="EMBL" id="JAZDUA010000068">
    <property type="protein sequence ID" value="KAK7869813.1"/>
    <property type="molecule type" value="Genomic_DNA"/>
</dbReference>
<gene>
    <name evidence="14" type="ORF">R5R35_008035</name>
</gene>
<dbReference type="SUPFAM" id="SSF63877">
    <property type="entry name" value="Methuselah ectodomain"/>
    <property type="match status" value="1"/>
</dbReference>
<evidence type="ECO:0000256" key="12">
    <source>
        <dbReference type="SAM" id="SignalP"/>
    </source>
</evidence>
<feature type="transmembrane region" description="Helical" evidence="11">
    <location>
        <begin position="381"/>
        <end position="401"/>
    </location>
</feature>
<dbReference type="PANTHER" id="PTHR46953:SF1">
    <property type="entry name" value="G-PROTEIN COUPLED RECEPTOR MTH-LIKE 1-RELATED"/>
    <property type="match status" value="1"/>
</dbReference>
<feature type="transmembrane region" description="Helical" evidence="11">
    <location>
        <begin position="480"/>
        <end position="499"/>
    </location>
</feature>
<proteinExistence type="inferred from homology"/>
<evidence type="ECO:0000313" key="15">
    <source>
        <dbReference type="Proteomes" id="UP001378592"/>
    </source>
</evidence>
<feature type="signal peptide" evidence="12">
    <location>
        <begin position="1"/>
        <end position="23"/>
    </location>
</feature>
<keyword evidence="15" id="KW-1185">Reference proteome</keyword>
<keyword evidence="5 11" id="KW-1133">Transmembrane helix</keyword>
<dbReference type="Gene3D" id="1.20.1070.10">
    <property type="entry name" value="Rhodopsin 7-helix transmembrane proteins"/>
    <property type="match status" value="1"/>
</dbReference>
<comment type="similarity">
    <text evidence="2">Belongs to the G-protein coupled receptor 2 family. Mth subfamily.</text>
</comment>
<keyword evidence="4 12" id="KW-0732">Signal</keyword>
<keyword evidence="8" id="KW-0675">Receptor</keyword>
<reference evidence="14 15" key="1">
    <citation type="submission" date="2024-03" db="EMBL/GenBank/DDBJ databases">
        <title>The genome assembly and annotation of the cricket Gryllus longicercus Weissman &amp; Gray.</title>
        <authorList>
            <person name="Szrajer S."/>
            <person name="Gray D."/>
            <person name="Ylla G."/>
        </authorList>
    </citation>
    <scope>NUCLEOTIDE SEQUENCE [LARGE SCALE GENOMIC DNA]</scope>
    <source>
        <strain evidence="14">DAG 2021-001</strain>
        <tissue evidence="14">Whole body minus gut</tissue>
    </source>
</reference>
<evidence type="ECO:0000256" key="5">
    <source>
        <dbReference type="ARBA" id="ARBA00022989"/>
    </source>
</evidence>
<evidence type="ECO:0000259" key="13">
    <source>
        <dbReference type="PROSITE" id="PS50261"/>
    </source>
</evidence>
<sequence length="584" mass="65598">MRAFCWWLAAAAAVALCAGHAAAWPAPAGEDADLSSEDPPTPALALGELVPSATTLEPEDDATAPGLDTLATTLGPEDNATAPEALHAGPRVLQRLENGSMPHECNGSGEFTCIPKCCPVGQTYQDTKCVPTHVQFNPFIANYSYVKDGMDFVEWPQGSFALVIGNPCKDWTYVNYTEIDMWSNGQLFLYHDQHTTDGDVLQPFEFCLEHSERDTEAIFCIGPGPSVQRGFANWLYTFGMLVSVSGLLLTLFVYLAVDALRDLHGKSLIFHVGCLAIAYSLLAAVQLSGDTNFGPFVCRRMAFAIQFFLLASFLWLHVMCLDAFWGVLEATGCSPVPYPRAKKWFWDERKRQWVAGLNINEIDEAAEEERKRRDKTVERRVFVGYSLYVWILTILPVLVVVSRGLSPTIPATYLDQNMKEHCELHEDITKESFLYFYPFTAMVITLNVLIFICILIKAVPFNWNLSGPQRVPKQKARMCFLLFVLMSSNWIIDLISWALGGKQFVWVMLHAFYILQGLITFLIFVLEDRVKDRIVHKLWPGVRRISSRYGCCCHQSGQEDESIALRSVTLPSNSQPFGWVQNNQ</sequence>
<dbReference type="InterPro" id="IPR017981">
    <property type="entry name" value="GPCR_2-like_7TM"/>
</dbReference>
<dbReference type="Proteomes" id="UP001378592">
    <property type="component" value="Unassembled WGS sequence"/>
</dbReference>
<evidence type="ECO:0000256" key="7">
    <source>
        <dbReference type="ARBA" id="ARBA00023136"/>
    </source>
</evidence>
<evidence type="ECO:0000256" key="2">
    <source>
        <dbReference type="ARBA" id="ARBA00008979"/>
    </source>
</evidence>
<evidence type="ECO:0000256" key="6">
    <source>
        <dbReference type="ARBA" id="ARBA00023040"/>
    </source>
</evidence>
<dbReference type="Pfam" id="PF00002">
    <property type="entry name" value="7tm_2"/>
    <property type="match status" value="1"/>
</dbReference>
<evidence type="ECO:0000256" key="8">
    <source>
        <dbReference type="ARBA" id="ARBA00023170"/>
    </source>
</evidence>
<keyword evidence="7 11" id="KW-0472">Membrane</keyword>
<comment type="subcellular location">
    <subcellularLocation>
        <location evidence="1">Membrane</location>
        <topology evidence="1">Multi-pass membrane protein</topology>
    </subcellularLocation>
</comment>
<evidence type="ECO:0000256" key="10">
    <source>
        <dbReference type="SAM" id="MobiDB-lite"/>
    </source>
</evidence>
<evidence type="ECO:0000256" key="1">
    <source>
        <dbReference type="ARBA" id="ARBA00004141"/>
    </source>
</evidence>
<dbReference type="InterPro" id="IPR000832">
    <property type="entry name" value="GPCR_2_secretin-like"/>
</dbReference>
<feature type="transmembrane region" description="Helical" evidence="11">
    <location>
        <begin position="301"/>
        <end position="321"/>
    </location>
</feature>
<dbReference type="GO" id="GO:0016020">
    <property type="term" value="C:membrane"/>
    <property type="evidence" value="ECO:0007669"/>
    <property type="project" value="UniProtKB-SubCell"/>
</dbReference>
<evidence type="ECO:0000256" key="11">
    <source>
        <dbReference type="SAM" id="Phobius"/>
    </source>
</evidence>
<comment type="caution">
    <text evidence="14">The sequence shown here is derived from an EMBL/GenBank/DDBJ whole genome shotgun (WGS) entry which is preliminary data.</text>
</comment>
<dbReference type="InterPro" id="IPR052808">
    <property type="entry name" value="GPCR_Mth-like"/>
</dbReference>